<dbReference type="PANTHER" id="PTHR30383:SF5">
    <property type="entry name" value="SGNH HYDROLASE-TYPE ESTERASE DOMAIN-CONTAINING PROTEIN"/>
    <property type="match status" value="1"/>
</dbReference>
<gene>
    <name evidence="3" type="ORF">H8S77_16885</name>
</gene>
<name>A0ABR7E5D4_9BACT</name>
<dbReference type="RefSeq" id="WP_186960425.1">
    <property type="nucleotide sequence ID" value="NZ_JACOOI010000020.1"/>
</dbReference>
<evidence type="ECO:0000313" key="3">
    <source>
        <dbReference type="EMBL" id="MBC5644556.1"/>
    </source>
</evidence>
<keyword evidence="4" id="KW-1185">Reference proteome</keyword>
<feature type="domain" description="SGNH hydrolase-type esterase" evidence="2">
    <location>
        <begin position="49"/>
        <end position="208"/>
    </location>
</feature>
<organism evidence="3 4">
    <name type="scientific">Parabacteroides segnis</name>
    <dbReference type="NCBI Taxonomy" id="2763058"/>
    <lineage>
        <taxon>Bacteria</taxon>
        <taxon>Pseudomonadati</taxon>
        <taxon>Bacteroidota</taxon>
        <taxon>Bacteroidia</taxon>
        <taxon>Bacteroidales</taxon>
        <taxon>Tannerellaceae</taxon>
        <taxon>Parabacteroides</taxon>
    </lineage>
</organism>
<dbReference type="PANTHER" id="PTHR30383">
    <property type="entry name" value="THIOESTERASE 1/PROTEASE 1/LYSOPHOSPHOLIPASE L1"/>
    <property type="match status" value="1"/>
</dbReference>
<dbReference type="Gene3D" id="3.40.50.1110">
    <property type="entry name" value="SGNH hydrolase"/>
    <property type="match status" value="1"/>
</dbReference>
<proteinExistence type="predicted"/>
<reference evidence="3 4" key="1">
    <citation type="submission" date="2020-08" db="EMBL/GenBank/DDBJ databases">
        <title>Genome public.</title>
        <authorList>
            <person name="Liu C."/>
            <person name="Sun Q."/>
        </authorList>
    </citation>
    <scope>NUCLEOTIDE SEQUENCE [LARGE SCALE GENOMIC DNA]</scope>
    <source>
        <strain evidence="3 4">BX2</strain>
    </source>
</reference>
<protein>
    <submittedName>
        <fullName evidence="3">SGNH/GDSL hydrolase family protein</fullName>
    </submittedName>
</protein>
<dbReference type="EMBL" id="JACOOI010000020">
    <property type="protein sequence ID" value="MBC5644556.1"/>
    <property type="molecule type" value="Genomic_DNA"/>
</dbReference>
<dbReference type="Pfam" id="PF13472">
    <property type="entry name" value="Lipase_GDSL_2"/>
    <property type="match status" value="1"/>
</dbReference>
<dbReference type="Proteomes" id="UP000644010">
    <property type="component" value="Unassembled WGS sequence"/>
</dbReference>
<evidence type="ECO:0000256" key="1">
    <source>
        <dbReference type="SAM" id="SignalP"/>
    </source>
</evidence>
<comment type="caution">
    <text evidence="3">The sequence shown here is derived from an EMBL/GenBank/DDBJ whole genome shotgun (WGS) entry which is preliminary data.</text>
</comment>
<keyword evidence="3" id="KW-0378">Hydrolase</keyword>
<feature type="chain" id="PRO_5047209410" evidence="1">
    <location>
        <begin position="22"/>
        <end position="226"/>
    </location>
</feature>
<evidence type="ECO:0000259" key="2">
    <source>
        <dbReference type="Pfam" id="PF13472"/>
    </source>
</evidence>
<dbReference type="InterPro" id="IPR051532">
    <property type="entry name" value="Ester_Hydrolysis_Enzymes"/>
</dbReference>
<dbReference type="InterPro" id="IPR013830">
    <property type="entry name" value="SGNH_hydro"/>
</dbReference>
<dbReference type="InterPro" id="IPR036514">
    <property type="entry name" value="SGNH_hydro_sf"/>
</dbReference>
<dbReference type="PROSITE" id="PS51257">
    <property type="entry name" value="PROKAR_LIPOPROTEIN"/>
    <property type="match status" value="1"/>
</dbReference>
<accession>A0ABR7E5D4</accession>
<keyword evidence="1" id="KW-0732">Signal</keyword>
<sequence length="226" mass="26228">MRRVFLSCLLFQLLCACMLSAQKKVVNRIKQGEKQTIVVYGTSLCALPDGTLTWPAMLQDSINAIYPDAVEVINSARSAMWSTWGVQNLDEKVLSKKPDMVLIEFGMNDAYLPYHTSLEVCRINVEYMIDRIKEANPQCEIVLQIMNMPIREHLEKRPHINAYYDVYRKIARKRNLKLIDHYAYWTGILKQGEEEFLKYVPDGIHPRALAWKTYTVPFILKELGIK</sequence>
<dbReference type="CDD" id="cd00229">
    <property type="entry name" value="SGNH_hydrolase"/>
    <property type="match status" value="1"/>
</dbReference>
<evidence type="ECO:0000313" key="4">
    <source>
        <dbReference type="Proteomes" id="UP000644010"/>
    </source>
</evidence>
<feature type="signal peptide" evidence="1">
    <location>
        <begin position="1"/>
        <end position="21"/>
    </location>
</feature>
<dbReference type="SUPFAM" id="SSF52266">
    <property type="entry name" value="SGNH hydrolase"/>
    <property type="match status" value="1"/>
</dbReference>
<dbReference type="GO" id="GO:0016787">
    <property type="term" value="F:hydrolase activity"/>
    <property type="evidence" value="ECO:0007669"/>
    <property type="project" value="UniProtKB-KW"/>
</dbReference>